<proteinExistence type="inferred from homology"/>
<keyword evidence="10" id="KW-1185">Reference proteome</keyword>
<keyword evidence="4 7" id="KW-0479">Metal-binding</keyword>
<dbReference type="InterPro" id="IPR036396">
    <property type="entry name" value="Cyt_P450_sf"/>
</dbReference>
<keyword evidence="8" id="KW-1133">Transmembrane helix</keyword>
<dbReference type="PRINTS" id="PR00463">
    <property type="entry name" value="EP450I"/>
</dbReference>
<comment type="subcellular location">
    <subcellularLocation>
        <location evidence="2">Membrane</location>
        <topology evidence="2">Single-pass membrane protein</topology>
    </subcellularLocation>
</comment>
<feature type="transmembrane region" description="Helical" evidence="8">
    <location>
        <begin position="12"/>
        <end position="31"/>
    </location>
</feature>
<evidence type="ECO:0000256" key="1">
    <source>
        <dbReference type="ARBA" id="ARBA00001971"/>
    </source>
</evidence>
<dbReference type="GO" id="GO:0016020">
    <property type="term" value="C:membrane"/>
    <property type="evidence" value="ECO:0007669"/>
    <property type="project" value="UniProtKB-SubCell"/>
</dbReference>
<comment type="similarity">
    <text evidence="3">Belongs to the cytochrome P450 family.</text>
</comment>
<comment type="caution">
    <text evidence="9">The sequence shown here is derived from an EMBL/GenBank/DDBJ whole genome shotgun (WGS) entry which is preliminary data.</text>
</comment>
<comment type="cofactor">
    <cofactor evidence="1 7">
        <name>heme</name>
        <dbReference type="ChEBI" id="CHEBI:30413"/>
    </cofactor>
</comment>
<evidence type="ECO:0000256" key="4">
    <source>
        <dbReference type="ARBA" id="ARBA00022723"/>
    </source>
</evidence>
<name>A0AAV6WQN9_9LAMI</name>
<dbReference type="PANTHER" id="PTHR24296">
    <property type="entry name" value="CYTOCHROME P450"/>
    <property type="match status" value="1"/>
</dbReference>
<gene>
    <name evidence="9" type="ORF">BUALT_Bualt13G0017700</name>
</gene>
<dbReference type="SUPFAM" id="SSF48264">
    <property type="entry name" value="Cytochrome P450"/>
    <property type="match status" value="1"/>
</dbReference>
<sequence length="512" mass="58979">MADLHLPAPSLAPLLFCIISPLLLLFIFAYFKTTSTNKNLPKSYPIFGSIFTITKNKHRRVQWISELVTSTPNLTFTLHRPFGYQQIFTANAANVQHMLKSHFHNYHKGDVFRSTLRDFMGDSIFNADGDIWKFQRQVSSHQFNTKSLRRFVENVVDFELSNRLIPILEIAAEKKIVLDFQDILQRFAFDNICKIAFGYDPEYLLPSLPETKFADAFDNSLKLISCRFNSDIPFIWKIKRLLNIGYERQLKIVVDEVRNFAKAIIREKKQEIEKKSPTSIDQTDDVLSRFLLSGQADEDFVTDVVISFILAGRDTTSAALTWFFWLIFNNPQAEIEILKEIVTKQNSEESVYDEVKNMVYTHASICEAMRLYPPVPVSTKSALNDDVLPDGTVVKRGTRISYHPYAMGRVEKVWGADWAEFRPGRWLETAETAAEWRFVGKDPFTYPVFQAGPRVCLGKEMALLQMKRVVAGVLRRFRVVPVEESLSPVYVSDFTSKMKDGFRVKIEERNVT</sequence>
<dbReference type="PRINTS" id="PR00385">
    <property type="entry name" value="P450"/>
</dbReference>
<dbReference type="InterPro" id="IPR001128">
    <property type="entry name" value="Cyt_P450"/>
</dbReference>
<dbReference type="CDD" id="cd11064">
    <property type="entry name" value="CYP86A"/>
    <property type="match status" value="1"/>
</dbReference>
<dbReference type="InterPro" id="IPR002401">
    <property type="entry name" value="Cyt_P450_E_grp-I"/>
</dbReference>
<evidence type="ECO:0000256" key="6">
    <source>
        <dbReference type="ARBA" id="ARBA00023004"/>
    </source>
</evidence>
<evidence type="ECO:0000256" key="7">
    <source>
        <dbReference type="PIRSR" id="PIRSR602401-1"/>
    </source>
</evidence>
<evidence type="ECO:0000256" key="3">
    <source>
        <dbReference type="ARBA" id="ARBA00010617"/>
    </source>
</evidence>
<protein>
    <recommendedName>
        <fullName evidence="11">Cytochrome P450</fullName>
    </recommendedName>
</protein>
<evidence type="ECO:0000313" key="9">
    <source>
        <dbReference type="EMBL" id="KAG8370767.1"/>
    </source>
</evidence>
<dbReference type="AlphaFoldDB" id="A0AAV6WQN9"/>
<evidence type="ECO:0000256" key="2">
    <source>
        <dbReference type="ARBA" id="ARBA00004167"/>
    </source>
</evidence>
<dbReference type="GO" id="GO:0020037">
    <property type="term" value="F:heme binding"/>
    <property type="evidence" value="ECO:0007669"/>
    <property type="project" value="InterPro"/>
</dbReference>
<keyword evidence="7" id="KW-0349">Heme</keyword>
<evidence type="ECO:0000256" key="5">
    <source>
        <dbReference type="ARBA" id="ARBA00023002"/>
    </source>
</evidence>
<dbReference type="Proteomes" id="UP000826271">
    <property type="component" value="Unassembled WGS sequence"/>
</dbReference>
<dbReference type="EMBL" id="WHWC01000013">
    <property type="protein sequence ID" value="KAG8370767.1"/>
    <property type="molecule type" value="Genomic_DNA"/>
</dbReference>
<dbReference type="GO" id="GO:0016705">
    <property type="term" value="F:oxidoreductase activity, acting on paired donors, with incorporation or reduction of molecular oxygen"/>
    <property type="evidence" value="ECO:0007669"/>
    <property type="project" value="InterPro"/>
</dbReference>
<accession>A0AAV6WQN9</accession>
<dbReference type="Pfam" id="PF00067">
    <property type="entry name" value="p450"/>
    <property type="match status" value="1"/>
</dbReference>
<evidence type="ECO:0000313" key="10">
    <source>
        <dbReference type="Proteomes" id="UP000826271"/>
    </source>
</evidence>
<dbReference type="GO" id="GO:0005506">
    <property type="term" value="F:iron ion binding"/>
    <property type="evidence" value="ECO:0007669"/>
    <property type="project" value="InterPro"/>
</dbReference>
<evidence type="ECO:0000256" key="8">
    <source>
        <dbReference type="SAM" id="Phobius"/>
    </source>
</evidence>
<dbReference type="GO" id="GO:0004497">
    <property type="term" value="F:monooxygenase activity"/>
    <property type="evidence" value="ECO:0007669"/>
    <property type="project" value="InterPro"/>
</dbReference>
<organism evidence="9 10">
    <name type="scientific">Buddleja alternifolia</name>
    <dbReference type="NCBI Taxonomy" id="168488"/>
    <lineage>
        <taxon>Eukaryota</taxon>
        <taxon>Viridiplantae</taxon>
        <taxon>Streptophyta</taxon>
        <taxon>Embryophyta</taxon>
        <taxon>Tracheophyta</taxon>
        <taxon>Spermatophyta</taxon>
        <taxon>Magnoliopsida</taxon>
        <taxon>eudicotyledons</taxon>
        <taxon>Gunneridae</taxon>
        <taxon>Pentapetalae</taxon>
        <taxon>asterids</taxon>
        <taxon>lamiids</taxon>
        <taxon>Lamiales</taxon>
        <taxon>Scrophulariaceae</taxon>
        <taxon>Buddlejeae</taxon>
        <taxon>Buddleja</taxon>
    </lineage>
</organism>
<keyword evidence="8" id="KW-0472">Membrane</keyword>
<keyword evidence="6 7" id="KW-0408">Iron</keyword>
<dbReference type="Gene3D" id="1.10.630.10">
    <property type="entry name" value="Cytochrome P450"/>
    <property type="match status" value="1"/>
</dbReference>
<keyword evidence="5" id="KW-0560">Oxidoreductase</keyword>
<keyword evidence="8" id="KW-0812">Transmembrane</keyword>
<evidence type="ECO:0008006" key="11">
    <source>
        <dbReference type="Google" id="ProtNLM"/>
    </source>
</evidence>
<reference evidence="9" key="1">
    <citation type="submission" date="2019-10" db="EMBL/GenBank/DDBJ databases">
        <authorList>
            <person name="Zhang R."/>
            <person name="Pan Y."/>
            <person name="Wang J."/>
            <person name="Ma R."/>
            <person name="Yu S."/>
        </authorList>
    </citation>
    <scope>NUCLEOTIDE SEQUENCE</scope>
    <source>
        <strain evidence="9">LA-IB0</strain>
        <tissue evidence="9">Leaf</tissue>
    </source>
</reference>
<feature type="binding site" description="axial binding residue" evidence="7">
    <location>
        <position position="456"/>
    </location>
    <ligand>
        <name>heme</name>
        <dbReference type="ChEBI" id="CHEBI:30413"/>
    </ligand>
    <ligandPart>
        <name>Fe</name>
        <dbReference type="ChEBI" id="CHEBI:18248"/>
    </ligandPart>
</feature>